<feature type="compositionally biased region" description="Acidic residues" evidence="3">
    <location>
        <begin position="362"/>
        <end position="372"/>
    </location>
</feature>
<reference evidence="4" key="1">
    <citation type="journal article" date="2022" name="Int. J. Mol. Sci.">
        <title>Draft Genome of Tanacetum Coccineum: Genomic Comparison of Closely Related Tanacetum-Family Plants.</title>
        <authorList>
            <person name="Yamashiro T."/>
            <person name="Shiraishi A."/>
            <person name="Nakayama K."/>
            <person name="Satake H."/>
        </authorList>
    </citation>
    <scope>NUCLEOTIDE SEQUENCE</scope>
</reference>
<evidence type="ECO:0000256" key="3">
    <source>
        <dbReference type="SAM" id="MobiDB-lite"/>
    </source>
</evidence>
<dbReference type="PANTHER" id="PTHR43272">
    <property type="entry name" value="LONG-CHAIN-FATTY-ACID--COA LIGASE"/>
    <property type="match status" value="1"/>
</dbReference>
<evidence type="ECO:0000313" key="4">
    <source>
        <dbReference type="EMBL" id="GJT58910.1"/>
    </source>
</evidence>
<evidence type="ECO:0000256" key="2">
    <source>
        <dbReference type="ARBA" id="ARBA00022840"/>
    </source>
</evidence>
<protein>
    <submittedName>
        <fullName evidence="4">Uncharacterized protein</fullName>
    </submittedName>
</protein>
<dbReference type="SUPFAM" id="SSF56801">
    <property type="entry name" value="Acetyl-CoA synthetase-like"/>
    <property type="match status" value="1"/>
</dbReference>
<feature type="region of interest" description="Disordered" evidence="3">
    <location>
        <begin position="345"/>
        <end position="388"/>
    </location>
</feature>
<accession>A0ABQ5F6M2</accession>
<dbReference type="Gene3D" id="3.40.50.980">
    <property type="match status" value="1"/>
</dbReference>
<evidence type="ECO:0000256" key="1">
    <source>
        <dbReference type="ARBA" id="ARBA00022741"/>
    </source>
</evidence>
<comment type="caution">
    <text evidence="4">The sequence shown here is derived from an EMBL/GenBank/DDBJ whole genome shotgun (WGS) entry which is preliminary data.</text>
</comment>
<name>A0ABQ5F6M2_9ASTR</name>
<dbReference type="Proteomes" id="UP001151760">
    <property type="component" value="Unassembled WGS sequence"/>
</dbReference>
<dbReference type="EMBL" id="BQNB010017061">
    <property type="protein sequence ID" value="GJT58910.1"/>
    <property type="molecule type" value="Genomic_DNA"/>
</dbReference>
<keyword evidence="2" id="KW-0067">ATP-binding</keyword>
<feature type="compositionally biased region" description="Basic residues" evidence="3">
    <location>
        <begin position="346"/>
        <end position="357"/>
    </location>
</feature>
<evidence type="ECO:0000313" key="5">
    <source>
        <dbReference type="Proteomes" id="UP001151760"/>
    </source>
</evidence>
<sequence>MDDIDECHILLGRPWRCEVNGKYDVKRNLYIFSWEGNRIVMVPLKVTPQLPKPEAEVANEHIEKIQNLQIYKQHDDKISTLLFETTNKVGTLNACEEIIGFYDDEDVKVDVKRNFIKDKVHREKVFEVDEALDVENSRASSFQVKGSVNKNKSIQNWGNGLHLRQYNSRGGEDTRVGSSLLYHGIPKGSTGLYVNNIPKWAIVDNAFSAYSYISVLLYDALVLDVATFIVNYATVQVIFCVPNTLKDLLSYLSKIPYVRLIVVVGARDGELTSLPSQTNNVLLDAFFRRKHMRKTEKLLCQLVTEISMTTFLALFAFQVHLDEIKRETVFQGYYKDEFHFKDVNKGKHSRTSSSKKRRNDEDMNQELAEEYMDMIQDRGKSKGAAKNK</sequence>
<reference evidence="4" key="2">
    <citation type="submission" date="2022-01" db="EMBL/GenBank/DDBJ databases">
        <authorList>
            <person name="Yamashiro T."/>
            <person name="Shiraishi A."/>
            <person name="Satake H."/>
            <person name="Nakayama K."/>
        </authorList>
    </citation>
    <scope>NUCLEOTIDE SEQUENCE</scope>
</reference>
<keyword evidence="1" id="KW-0547">Nucleotide-binding</keyword>
<organism evidence="4 5">
    <name type="scientific">Tanacetum coccineum</name>
    <dbReference type="NCBI Taxonomy" id="301880"/>
    <lineage>
        <taxon>Eukaryota</taxon>
        <taxon>Viridiplantae</taxon>
        <taxon>Streptophyta</taxon>
        <taxon>Embryophyta</taxon>
        <taxon>Tracheophyta</taxon>
        <taxon>Spermatophyta</taxon>
        <taxon>Magnoliopsida</taxon>
        <taxon>eudicotyledons</taxon>
        <taxon>Gunneridae</taxon>
        <taxon>Pentapetalae</taxon>
        <taxon>asterids</taxon>
        <taxon>campanulids</taxon>
        <taxon>Asterales</taxon>
        <taxon>Asteraceae</taxon>
        <taxon>Asteroideae</taxon>
        <taxon>Anthemideae</taxon>
        <taxon>Anthemidinae</taxon>
        <taxon>Tanacetum</taxon>
    </lineage>
</organism>
<proteinExistence type="predicted"/>
<gene>
    <name evidence="4" type="ORF">Tco_1002443</name>
</gene>
<dbReference type="PANTHER" id="PTHR43272:SF33">
    <property type="entry name" value="AMP-BINDING DOMAIN-CONTAINING PROTEIN-RELATED"/>
    <property type="match status" value="1"/>
</dbReference>
<keyword evidence="5" id="KW-1185">Reference proteome</keyword>